<name>J9FLR2_9ZZZZ</name>
<feature type="non-terminal residue" evidence="3">
    <location>
        <position position="1"/>
    </location>
</feature>
<dbReference type="GO" id="GO:0004560">
    <property type="term" value="F:alpha-L-fucosidase activity"/>
    <property type="evidence" value="ECO:0007669"/>
    <property type="project" value="TreeGrafter"/>
</dbReference>
<dbReference type="InterPro" id="IPR012341">
    <property type="entry name" value="6hp_glycosidase-like_sf"/>
</dbReference>
<dbReference type="PANTHER" id="PTHR31084">
    <property type="entry name" value="ALPHA-L-FUCOSIDASE 2"/>
    <property type="match status" value="1"/>
</dbReference>
<reference evidence="3" key="1">
    <citation type="journal article" date="2012" name="PLoS ONE">
        <title>Gene sets for utilization of primary and secondary nutrition supplies in the distal gut of endangered iberian lynx.</title>
        <authorList>
            <person name="Alcaide M."/>
            <person name="Messina E."/>
            <person name="Richter M."/>
            <person name="Bargiela R."/>
            <person name="Peplies J."/>
            <person name="Huws S.A."/>
            <person name="Newbold C.J."/>
            <person name="Golyshin P.N."/>
            <person name="Simon M.A."/>
            <person name="Lopez G."/>
            <person name="Yakimov M.M."/>
            <person name="Ferrer M."/>
        </authorList>
    </citation>
    <scope>NUCLEOTIDE SEQUENCE</scope>
</reference>
<dbReference type="Pfam" id="PF22124">
    <property type="entry name" value="Glyco_hydro_95_cat"/>
    <property type="match status" value="1"/>
</dbReference>
<sequence>ESVVSICAGSTMDNQILRELFTNTIEAASILGVDSAFAKELADKRDRLMPTTIGRDGRIMEWLEPFVEVEPTHRHVSHLYGLYPGNEITIEHTPELAEAARKSLAVRGDKSTGWSMAWKINFWARLHDGDHAYKLFGDLLRPTVDDSTLKVTGGGSYPNLFCAHPPFQIDGNFGGTAGIAEMLLQSQTGYIELLPALPSAWSSGSFKGLRARGGIELSAAWNEGRLMEA</sequence>
<dbReference type="GO" id="GO:0005975">
    <property type="term" value="P:carbohydrate metabolic process"/>
    <property type="evidence" value="ECO:0007669"/>
    <property type="project" value="InterPro"/>
</dbReference>
<dbReference type="Pfam" id="PF21307">
    <property type="entry name" value="Glyco_hydro_95_C"/>
    <property type="match status" value="1"/>
</dbReference>
<dbReference type="Gene3D" id="1.50.10.10">
    <property type="match status" value="1"/>
</dbReference>
<proteinExistence type="predicted"/>
<evidence type="ECO:0000259" key="1">
    <source>
        <dbReference type="Pfam" id="PF21307"/>
    </source>
</evidence>
<dbReference type="InterPro" id="IPR049053">
    <property type="entry name" value="AFCA-like_C"/>
</dbReference>
<evidence type="ECO:0000259" key="2">
    <source>
        <dbReference type="Pfam" id="PF22124"/>
    </source>
</evidence>
<organism evidence="3">
    <name type="scientific">gut metagenome</name>
    <dbReference type="NCBI Taxonomy" id="749906"/>
    <lineage>
        <taxon>unclassified sequences</taxon>
        <taxon>metagenomes</taxon>
        <taxon>organismal metagenomes</taxon>
    </lineage>
</organism>
<dbReference type="InterPro" id="IPR054363">
    <property type="entry name" value="GH95_cat"/>
</dbReference>
<protein>
    <submittedName>
        <fullName evidence="3">Alpha-L-fucosidase</fullName>
    </submittedName>
</protein>
<gene>
    <name evidence="3" type="ORF">EVA_16515</name>
</gene>
<dbReference type="EMBL" id="AMCI01005833">
    <property type="protein sequence ID" value="EJW95378.1"/>
    <property type="molecule type" value="Genomic_DNA"/>
</dbReference>
<accession>J9FLR2</accession>
<dbReference type="PANTHER" id="PTHR31084:SF0">
    <property type="entry name" value="ALPHA-L-FUCOSIDASE 2"/>
    <property type="match status" value="1"/>
</dbReference>
<feature type="domain" description="Glycosyl hydrolase family 95 catalytic" evidence="2">
    <location>
        <begin position="4"/>
        <end position="183"/>
    </location>
</feature>
<dbReference type="InterPro" id="IPR008928">
    <property type="entry name" value="6-hairpin_glycosidase_sf"/>
</dbReference>
<comment type="caution">
    <text evidence="3">The sequence shown here is derived from an EMBL/GenBank/DDBJ whole genome shotgun (WGS) entry which is preliminary data.</text>
</comment>
<evidence type="ECO:0000313" key="3">
    <source>
        <dbReference type="EMBL" id="EJW95378.1"/>
    </source>
</evidence>
<dbReference type="AlphaFoldDB" id="J9FLR2"/>
<feature type="non-terminal residue" evidence="3">
    <location>
        <position position="229"/>
    </location>
</feature>
<feature type="domain" description="Alpha fucosidase A-like C-terminal" evidence="1">
    <location>
        <begin position="185"/>
        <end position="228"/>
    </location>
</feature>
<dbReference type="SUPFAM" id="SSF48208">
    <property type="entry name" value="Six-hairpin glycosidases"/>
    <property type="match status" value="1"/>
</dbReference>